<comment type="caution">
    <text evidence="1">The sequence shown here is derived from an EMBL/GenBank/DDBJ whole genome shotgun (WGS) entry which is preliminary data.</text>
</comment>
<evidence type="ECO:0000313" key="2">
    <source>
        <dbReference type="Proteomes" id="UP000276389"/>
    </source>
</evidence>
<protein>
    <submittedName>
        <fullName evidence="1">Uncharacterized protein</fullName>
    </submittedName>
</protein>
<organism evidence="1 2">
    <name type="scientific">Enterobacter huaxiensis</name>
    <dbReference type="NCBI Taxonomy" id="2494702"/>
    <lineage>
        <taxon>Bacteria</taxon>
        <taxon>Pseudomonadati</taxon>
        <taxon>Pseudomonadota</taxon>
        <taxon>Gammaproteobacteria</taxon>
        <taxon>Enterobacterales</taxon>
        <taxon>Enterobacteriaceae</taxon>
        <taxon>Enterobacter</taxon>
    </lineage>
</organism>
<sequence length="60" mass="6709">MGTKCKSHRVSVSLFRTYTRHTSSCLCVGCTRSPRSLTYVSSRGFTPLPPSCNSNYLGYR</sequence>
<evidence type="ECO:0000313" key="1">
    <source>
        <dbReference type="EMBL" id="RSK65351.1"/>
    </source>
</evidence>
<accession>A0A428LLW9</accession>
<dbReference type="Proteomes" id="UP000276389">
    <property type="component" value="Unassembled WGS sequence"/>
</dbReference>
<proteinExistence type="predicted"/>
<reference evidence="1 2" key="1">
    <citation type="submission" date="2018-12" db="EMBL/GenBank/DDBJ databases">
        <title>The Genome Submission of two Enterobacter spp. strains.</title>
        <authorList>
            <person name="Wu W."/>
            <person name="Wei L."/>
            <person name="Feng Y."/>
            <person name="Zong Z."/>
        </authorList>
    </citation>
    <scope>NUCLEOTIDE SEQUENCE [LARGE SCALE GENOMIC DNA]</scope>
    <source>
        <strain evidence="1 2">WCHEHu045002</strain>
    </source>
</reference>
<gene>
    <name evidence="1" type="ORF">EJE24_18175</name>
</gene>
<dbReference type="EMBL" id="RWHU01000007">
    <property type="protein sequence ID" value="RSK65351.1"/>
    <property type="molecule type" value="Genomic_DNA"/>
</dbReference>
<name>A0A428LLW9_9ENTR</name>
<dbReference type="AlphaFoldDB" id="A0A428LLW9"/>